<dbReference type="Pfam" id="PF00148">
    <property type="entry name" value="Oxidored_nitro"/>
    <property type="match status" value="1"/>
</dbReference>
<dbReference type="Proteomes" id="UP000632828">
    <property type="component" value="Unassembled WGS sequence"/>
</dbReference>
<accession>A0A8J6QWB7</accession>
<dbReference type="UniPathway" id="UPA00782"/>
<dbReference type="PROSITE" id="PS00699">
    <property type="entry name" value="NITROGENASE_1_1"/>
    <property type="match status" value="1"/>
</dbReference>
<evidence type="ECO:0000256" key="5">
    <source>
        <dbReference type="ARBA" id="ARBA00023231"/>
    </source>
</evidence>
<dbReference type="PANTHER" id="PTHR33712:SF7">
    <property type="entry name" value="LIGHT-INDEPENDENT PROTOCHLOROPHYLLIDE REDUCTASE SUBUNIT B"/>
    <property type="match status" value="1"/>
</dbReference>
<comment type="similarity">
    <text evidence="3 6">Belongs to the NifD/NifK/NifE/NifN family.</text>
</comment>
<evidence type="ECO:0000256" key="3">
    <source>
        <dbReference type="ARBA" id="ARBA00011002"/>
    </source>
</evidence>
<keyword evidence="9" id="KW-1185">Reference proteome</keyword>
<evidence type="ECO:0000256" key="4">
    <source>
        <dbReference type="ARBA" id="ARBA00013282"/>
    </source>
</evidence>
<proteinExistence type="inferred from homology"/>
<gene>
    <name evidence="8" type="primary">nifN</name>
    <name evidence="8" type="ORF">ICT70_03490</name>
</gene>
<evidence type="ECO:0000256" key="6">
    <source>
        <dbReference type="RuleBase" id="RU004021"/>
    </source>
</evidence>
<dbReference type="InterPro" id="IPR050152">
    <property type="entry name" value="ChlB/BchB/BchZ"/>
</dbReference>
<dbReference type="GO" id="GO:0016163">
    <property type="term" value="F:nitrogenase activity"/>
    <property type="evidence" value="ECO:0007669"/>
    <property type="project" value="InterPro"/>
</dbReference>
<feature type="domain" description="Nitrogenase/oxidoreductase component 1" evidence="7">
    <location>
        <begin position="24"/>
        <end position="426"/>
    </location>
</feature>
<dbReference type="InterPro" id="IPR005975">
    <property type="entry name" value="Nase_Mo-Fe_CF"/>
</dbReference>
<dbReference type="NCBIfam" id="TIGR01285">
    <property type="entry name" value="nifN"/>
    <property type="match status" value="1"/>
</dbReference>
<evidence type="ECO:0000259" key="7">
    <source>
        <dbReference type="Pfam" id="PF00148"/>
    </source>
</evidence>
<dbReference type="InterPro" id="IPR000510">
    <property type="entry name" value="Nase/OxRdtase_comp1"/>
</dbReference>
<dbReference type="EMBL" id="JACWUN010000003">
    <property type="protein sequence ID" value="MBD1399726.1"/>
    <property type="molecule type" value="Genomic_DNA"/>
</dbReference>
<evidence type="ECO:0000313" key="8">
    <source>
        <dbReference type="EMBL" id="MBD1399726.1"/>
    </source>
</evidence>
<evidence type="ECO:0000313" key="9">
    <source>
        <dbReference type="Proteomes" id="UP000632828"/>
    </source>
</evidence>
<dbReference type="RefSeq" id="WP_191154001.1">
    <property type="nucleotide sequence ID" value="NZ_JACWUN010000003.1"/>
</dbReference>
<evidence type="ECO:0000256" key="2">
    <source>
        <dbReference type="ARBA" id="ARBA00005155"/>
    </source>
</evidence>
<dbReference type="AlphaFoldDB" id="A0A8J6QWB7"/>
<dbReference type="PANTHER" id="PTHR33712">
    <property type="entry name" value="LIGHT-INDEPENDENT PROTOCHLOROPHYLLIDE REDUCTASE SUBUNIT B"/>
    <property type="match status" value="1"/>
</dbReference>
<evidence type="ECO:0000256" key="1">
    <source>
        <dbReference type="ARBA" id="ARBA00003171"/>
    </source>
</evidence>
<keyword evidence="5 6" id="KW-0535">Nitrogen fixation</keyword>
<dbReference type="GO" id="GO:0065003">
    <property type="term" value="P:protein-containing complex assembly"/>
    <property type="evidence" value="ECO:0007669"/>
    <property type="project" value="InterPro"/>
</dbReference>
<dbReference type="Gene3D" id="3.40.50.1980">
    <property type="entry name" value="Nitrogenase molybdenum iron protein domain"/>
    <property type="match status" value="3"/>
</dbReference>
<comment type="function">
    <text evidence="1">This protein may play a role in the biosynthesis of the prosthetic group of nitrogenase (FeMo cofactor).</text>
</comment>
<sequence>MEQVKTRSRHKSSRSLQINPFKLSAPMGATLAFLGVHQCMPLMHGGQGCASFTKVFYTRHFAEPIALQTTAVTDVTAILDGGDYSISESVKNIVNKVTPQLIGLYTTGLTETKGDDVSGIAKRMEVPLVYVNTPDYEGGLEQGWSAACSAMIRQLTAPADSIDNNCLVLLPHVSLTPLEVEKIVDFMTAFGFNVVTLPDLSSSLDGHLGEKQAALSSGGIRVEHIRDLAQAGLVVSVGASMIPCAHELQKKNPQIRHHHFPHLAGLVATDELIKTLLDETGFHAPPLPVGRWRDRLRDALLDCHFALGKTRFILTGEPDMLAALCAIISEAGGKIAAVIAATDSSALDDLKADRVIVGDLGDVEDLAAADFDLIIGGTHVEALADRLGKGMLLRGFPNWEQLGNQLVHDCLYEGGAYFLCEMANVITRHQHHSGQR</sequence>
<name>A0A8J6QWB7_9BACT</name>
<dbReference type="InterPro" id="IPR000318">
    <property type="entry name" value="Nase_comp1_CS"/>
</dbReference>
<comment type="caution">
    <text evidence="8">The sequence shown here is derived from an EMBL/GenBank/DDBJ whole genome shotgun (WGS) entry which is preliminary data.</text>
</comment>
<reference evidence="8" key="1">
    <citation type="submission" date="2020-09" db="EMBL/GenBank/DDBJ databases">
        <title>Pelobacter alkaliphilus sp. nov., a novel anaerobic arsenate-reducing bacterium from terrestrial mud volcano.</title>
        <authorList>
            <person name="Khomyakova M.A."/>
            <person name="Merkel A.Y."/>
            <person name="Slobodkin A.I."/>
        </authorList>
    </citation>
    <scope>NUCLEOTIDE SEQUENCE</scope>
    <source>
        <strain evidence="8">M08fum</strain>
    </source>
</reference>
<organism evidence="8 9">
    <name type="scientific">Pelovirga terrestris</name>
    <dbReference type="NCBI Taxonomy" id="2771352"/>
    <lineage>
        <taxon>Bacteria</taxon>
        <taxon>Pseudomonadati</taxon>
        <taxon>Thermodesulfobacteriota</taxon>
        <taxon>Desulfuromonadia</taxon>
        <taxon>Geobacterales</taxon>
        <taxon>Geobacteraceae</taxon>
        <taxon>Pelovirga</taxon>
    </lineage>
</organism>
<protein>
    <recommendedName>
        <fullName evidence="4">Nitrogenase iron-molybdenum cofactor biosynthesis protein NifN</fullName>
    </recommendedName>
</protein>
<dbReference type="SUPFAM" id="SSF53807">
    <property type="entry name" value="Helical backbone' metal receptor"/>
    <property type="match status" value="1"/>
</dbReference>
<comment type="pathway">
    <text evidence="2">Cofactor biosynthesis; Fe-Mo cofactor biosynthesis.</text>
</comment>